<sequence>MNNVLRVKAYVSAVDLMDEHKSQWLDDGKLKLEVETMEAMAVAYEKAGSILKAIETTTSKQEVYRLRDMIGKMGNEEYLIVIRSLLKLGDVKGAQEMYGEWEQAKGGAEFDARIPGLLISRHCEDEGDEMKARQMLNSSRQKVKETEFQLFLKDMALTLLFPPVVTSVIWLCTTFPPVIFLLMLVLFDMLFF</sequence>
<dbReference type="PANTHER" id="PTHR45717:SF18">
    <property type="entry name" value="PENTACOTRIPEPTIDE-REPEAT REGION OF PRORP DOMAIN-CONTAINING PROTEIN"/>
    <property type="match status" value="1"/>
</dbReference>
<keyword evidence="4" id="KW-1185">Reference proteome</keyword>
<proteinExistence type="inferred from homology"/>
<organism evidence="3 4">
    <name type="scientific">Brassica carinata</name>
    <name type="common">Ethiopian mustard</name>
    <name type="synonym">Abyssinian cabbage</name>
    <dbReference type="NCBI Taxonomy" id="52824"/>
    <lineage>
        <taxon>Eukaryota</taxon>
        <taxon>Viridiplantae</taxon>
        <taxon>Streptophyta</taxon>
        <taxon>Embryophyta</taxon>
        <taxon>Tracheophyta</taxon>
        <taxon>Spermatophyta</taxon>
        <taxon>Magnoliopsida</taxon>
        <taxon>eudicotyledons</taxon>
        <taxon>Gunneridae</taxon>
        <taxon>Pentapetalae</taxon>
        <taxon>rosids</taxon>
        <taxon>malvids</taxon>
        <taxon>Brassicales</taxon>
        <taxon>Brassicaceae</taxon>
        <taxon>Brassiceae</taxon>
        <taxon>Brassica</taxon>
    </lineage>
</organism>
<evidence type="ECO:0000256" key="2">
    <source>
        <dbReference type="SAM" id="Phobius"/>
    </source>
</evidence>
<dbReference type="EMBL" id="JAAMPC010000004">
    <property type="protein sequence ID" value="KAG2315512.1"/>
    <property type="molecule type" value="Genomic_DNA"/>
</dbReference>
<accession>A0A8X7VQV0</accession>
<name>A0A8X7VQV0_BRACI</name>
<keyword evidence="2" id="KW-0472">Membrane</keyword>
<keyword evidence="2" id="KW-1133">Transmembrane helix</keyword>
<gene>
    <name evidence="3" type="ORF">Bca52824_018634</name>
</gene>
<dbReference type="GO" id="GO:0005739">
    <property type="term" value="C:mitochondrion"/>
    <property type="evidence" value="ECO:0007669"/>
    <property type="project" value="TreeGrafter"/>
</dbReference>
<evidence type="ECO:0000313" key="4">
    <source>
        <dbReference type="Proteomes" id="UP000886595"/>
    </source>
</evidence>
<comment type="caution">
    <text evidence="3">The sequence shown here is derived from an EMBL/GenBank/DDBJ whole genome shotgun (WGS) entry which is preliminary data.</text>
</comment>
<reference evidence="3 4" key="1">
    <citation type="submission" date="2020-02" db="EMBL/GenBank/DDBJ databases">
        <authorList>
            <person name="Ma Q."/>
            <person name="Huang Y."/>
            <person name="Song X."/>
            <person name="Pei D."/>
        </authorList>
    </citation>
    <scope>NUCLEOTIDE SEQUENCE [LARGE SCALE GENOMIC DNA]</scope>
    <source>
        <strain evidence="3">Sxm20200214</strain>
        <tissue evidence="3">Leaf</tissue>
    </source>
</reference>
<dbReference type="AlphaFoldDB" id="A0A8X7VQV0"/>
<evidence type="ECO:0000313" key="3">
    <source>
        <dbReference type="EMBL" id="KAG2315512.1"/>
    </source>
</evidence>
<dbReference type="PANTHER" id="PTHR45717">
    <property type="entry name" value="OS12G0527900 PROTEIN"/>
    <property type="match status" value="1"/>
</dbReference>
<feature type="transmembrane region" description="Helical" evidence="2">
    <location>
        <begin position="168"/>
        <end position="191"/>
    </location>
</feature>
<evidence type="ECO:0000256" key="1">
    <source>
        <dbReference type="ARBA" id="ARBA00007626"/>
    </source>
</evidence>
<keyword evidence="2" id="KW-0812">Transmembrane</keyword>
<comment type="similarity">
    <text evidence="1">Belongs to the PPR family. P subfamily.</text>
</comment>
<protein>
    <submittedName>
        <fullName evidence="3">Uncharacterized protein</fullName>
    </submittedName>
</protein>
<dbReference type="Proteomes" id="UP000886595">
    <property type="component" value="Unassembled WGS sequence"/>
</dbReference>